<sequence length="278" mass="30498">MALSDSSVTISERLDAEISLLEAMYPDSMTFKPQNREVHYTSPATPSANITFRLPEAYPERGRPDIISARDGSKNDVRDKTRHAVDAEKLEEGVELLDQMITVFEDSITSGTNEAAQNDAIPPAALPNSTGPKTKTVIIWLHHLLNTSKRKLAITPSVTPSFTTPNKKGASVAASGSAISGITKPGYPGIMIFSGSKDLVDSHVRELRAQNWQAFQVRWDSEDDGHSHGKQTKDDLGNEFDFTHGRGKVVEVESMAEVVKAIVKERDREVFLRAVGVK</sequence>
<dbReference type="PANTHER" id="PTHR15955">
    <property type="entry name" value="RWD DOMAIN CONTAINING PROTEIN 2"/>
    <property type="match status" value="1"/>
</dbReference>
<dbReference type="Proteomes" id="UP001345691">
    <property type="component" value="Unassembled WGS sequence"/>
</dbReference>
<comment type="caution">
    <text evidence="1">The sequence shown here is derived from an EMBL/GenBank/DDBJ whole genome shotgun (WGS) entry which is preliminary data.</text>
</comment>
<protein>
    <recommendedName>
        <fullName evidence="3">RWD domain-containing protein</fullName>
    </recommendedName>
</protein>
<keyword evidence="2" id="KW-1185">Reference proteome</keyword>
<reference evidence="1 2" key="1">
    <citation type="submission" date="2023-08" db="EMBL/GenBank/DDBJ databases">
        <title>Black Yeasts Isolated from many extreme environments.</title>
        <authorList>
            <person name="Coleine C."/>
            <person name="Stajich J.E."/>
            <person name="Selbmann L."/>
        </authorList>
    </citation>
    <scope>NUCLEOTIDE SEQUENCE [LARGE SCALE GENOMIC DNA]</scope>
    <source>
        <strain evidence="1 2">CCFEE 6328</strain>
    </source>
</reference>
<evidence type="ECO:0000313" key="1">
    <source>
        <dbReference type="EMBL" id="KAK5054161.1"/>
    </source>
</evidence>
<dbReference type="PANTHER" id="PTHR15955:SF8">
    <property type="entry name" value="RWD DOMAIN-CONTAINING PROTEIN 2B-RELATED"/>
    <property type="match status" value="1"/>
</dbReference>
<dbReference type="InterPro" id="IPR017359">
    <property type="entry name" value="Phi-like"/>
</dbReference>
<name>A0ABR0J196_9EURO</name>
<proteinExistence type="predicted"/>
<dbReference type="CDD" id="cd11605">
    <property type="entry name" value="RWD_DRWD_ELF-like"/>
    <property type="match status" value="1"/>
</dbReference>
<evidence type="ECO:0008006" key="3">
    <source>
        <dbReference type="Google" id="ProtNLM"/>
    </source>
</evidence>
<gene>
    <name evidence="1" type="ORF">LTR69_009123</name>
</gene>
<evidence type="ECO:0000313" key="2">
    <source>
        <dbReference type="Proteomes" id="UP001345691"/>
    </source>
</evidence>
<accession>A0ABR0J196</accession>
<dbReference type="EMBL" id="JAVRRF010000024">
    <property type="protein sequence ID" value="KAK5054161.1"/>
    <property type="molecule type" value="Genomic_DNA"/>
</dbReference>
<organism evidence="1 2">
    <name type="scientific">Exophiala sideris</name>
    <dbReference type="NCBI Taxonomy" id="1016849"/>
    <lineage>
        <taxon>Eukaryota</taxon>
        <taxon>Fungi</taxon>
        <taxon>Dikarya</taxon>
        <taxon>Ascomycota</taxon>
        <taxon>Pezizomycotina</taxon>
        <taxon>Eurotiomycetes</taxon>
        <taxon>Chaetothyriomycetidae</taxon>
        <taxon>Chaetothyriales</taxon>
        <taxon>Herpotrichiellaceae</taxon>
        <taxon>Exophiala</taxon>
    </lineage>
</organism>